<evidence type="ECO:0000256" key="5">
    <source>
        <dbReference type="ARBA" id="ARBA00023136"/>
    </source>
</evidence>
<keyword evidence="5 6" id="KW-0472">Membrane</keyword>
<accession>A0A7I4YR47</accession>
<reference evidence="9" key="1">
    <citation type="submission" date="2020-12" db="UniProtKB">
        <authorList>
            <consortium name="WormBaseParasite"/>
        </authorList>
    </citation>
    <scope>IDENTIFICATION</scope>
    <source>
        <strain evidence="9">MHco3</strain>
    </source>
</reference>
<dbReference type="PANTHER" id="PTHR10926:SF0">
    <property type="entry name" value="CDC50, ISOFORM A"/>
    <property type="match status" value="1"/>
</dbReference>
<evidence type="ECO:0000313" key="8">
    <source>
        <dbReference type="Proteomes" id="UP000025227"/>
    </source>
</evidence>
<dbReference type="PIRSF" id="PIRSF015840">
    <property type="entry name" value="DUF284_TM_euk"/>
    <property type="match status" value="1"/>
</dbReference>
<dbReference type="GO" id="GO:0005794">
    <property type="term" value="C:Golgi apparatus"/>
    <property type="evidence" value="ECO:0007669"/>
    <property type="project" value="TreeGrafter"/>
</dbReference>
<dbReference type="OMA" id="TWNNDQP"/>
<dbReference type="OrthoDB" id="340608at2759"/>
<organism evidence="8 9">
    <name type="scientific">Haemonchus contortus</name>
    <name type="common">Barber pole worm</name>
    <dbReference type="NCBI Taxonomy" id="6289"/>
    <lineage>
        <taxon>Eukaryota</taxon>
        <taxon>Metazoa</taxon>
        <taxon>Ecdysozoa</taxon>
        <taxon>Nematoda</taxon>
        <taxon>Chromadorea</taxon>
        <taxon>Rhabditida</taxon>
        <taxon>Rhabditina</taxon>
        <taxon>Rhabditomorpha</taxon>
        <taxon>Strongyloidea</taxon>
        <taxon>Trichostrongylidae</taxon>
        <taxon>Haemonchus</taxon>
    </lineage>
</organism>
<proteinExistence type="inferred from homology"/>
<comment type="similarity">
    <text evidence="2 6">Belongs to the CDC50/LEM3 family.</text>
</comment>
<sequence length="348" mass="38998">MPPQDVVGQERIAPDLQDEKILKNKPKATKLRQQQLPAWQPILTASTVIPTVIGVGIIFIPIGVALFLASEGVVEYTVDYTNCAIDTQCSLTFNITKEMKGDVYLYYYLENYFQNHRRYVKSRNDKQYLGNVMDVSDCEPFAYDDKKVPIAPCGAIANSKFNDTYELYYYDNGMKIPVPVTKEGVLWDVDKDKKFKNPPIPAGGTLCDAFKGTAKPPNWRIEPCLDDGFENVDLIVWMRTAALPNFRKLWRLLDRTNENLLAGQRFRDGLPAGQYEVTVHSNYPVVVFGGRKSFVVSTTSWAGAKNPFLGIAYIVVGSLSIVLGIIFIGIHVKFGHSVNELTQVGSTH</sequence>
<dbReference type="InterPro" id="IPR005045">
    <property type="entry name" value="CDC50/LEM3_fam"/>
</dbReference>
<feature type="transmembrane region" description="Helical" evidence="7">
    <location>
        <begin position="48"/>
        <end position="69"/>
    </location>
</feature>
<dbReference type="GO" id="GO:0005886">
    <property type="term" value="C:plasma membrane"/>
    <property type="evidence" value="ECO:0007669"/>
    <property type="project" value="TreeGrafter"/>
</dbReference>
<dbReference type="Proteomes" id="UP000025227">
    <property type="component" value="Unplaced"/>
</dbReference>
<protein>
    <submittedName>
        <fullName evidence="9">Cell cycle control protein 50A</fullName>
    </submittedName>
</protein>
<dbReference type="PANTHER" id="PTHR10926">
    <property type="entry name" value="CELL CYCLE CONTROL PROTEIN 50"/>
    <property type="match status" value="1"/>
</dbReference>
<evidence type="ECO:0000256" key="4">
    <source>
        <dbReference type="ARBA" id="ARBA00022989"/>
    </source>
</evidence>
<dbReference type="Pfam" id="PF03381">
    <property type="entry name" value="CDC50"/>
    <property type="match status" value="1"/>
</dbReference>
<evidence type="ECO:0000256" key="1">
    <source>
        <dbReference type="ARBA" id="ARBA00004141"/>
    </source>
</evidence>
<evidence type="ECO:0000256" key="2">
    <source>
        <dbReference type="ARBA" id="ARBA00009457"/>
    </source>
</evidence>
<comment type="subcellular location">
    <subcellularLocation>
        <location evidence="1">Membrane</location>
        <topology evidence="1">Multi-pass membrane protein</topology>
    </subcellularLocation>
</comment>
<keyword evidence="8" id="KW-1185">Reference proteome</keyword>
<evidence type="ECO:0000256" key="3">
    <source>
        <dbReference type="ARBA" id="ARBA00022692"/>
    </source>
</evidence>
<name>A0A7I4YR47_HAECO</name>
<evidence type="ECO:0000313" key="9">
    <source>
        <dbReference type="WBParaSite" id="HCON_00127030-00002"/>
    </source>
</evidence>
<keyword evidence="4 7" id="KW-1133">Transmembrane helix</keyword>
<keyword evidence="3 7" id="KW-0812">Transmembrane</keyword>
<feature type="transmembrane region" description="Helical" evidence="7">
    <location>
        <begin position="308"/>
        <end position="332"/>
    </location>
</feature>
<evidence type="ECO:0000256" key="7">
    <source>
        <dbReference type="SAM" id="Phobius"/>
    </source>
</evidence>
<dbReference type="WBParaSite" id="HCON_00127030-00002">
    <property type="protein sequence ID" value="HCON_00127030-00002"/>
    <property type="gene ID" value="HCON_00127030"/>
</dbReference>
<dbReference type="AlphaFoldDB" id="A0A7I4YR47"/>
<evidence type="ECO:0000256" key="6">
    <source>
        <dbReference type="PIRNR" id="PIRNR015840"/>
    </source>
</evidence>
<dbReference type="GO" id="GO:0005783">
    <property type="term" value="C:endoplasmic reticulum"/>
    <property type="evidence" value="ECO:0007669"/>
    <property type="project" value="TreeGrafter"/>
</dbReference>